<dbReference type="SUPFAM" id="SSF53448">
    <property type="entry name" value="Nucleotide-diphospho-sugar transferases"/>
    <property type="match status" value="1"/>
</dbReference>
<evidence type="ECO:0000313" key="2">
    <source>
        <dbReference type="EMBL" id="GAA3785520.1"/>
    </source>
</evidence>
<dbReference type="Proteomes" id="UP001501456">
    <property type="component" value="Unassembled WGS sequence"/>
</dbReference>
<gene>
    <name evidence="2" type="ORF">GCM10022271_17550</name>
</gene>
<dbReference type="PANTHER" id="PTHR22916:SF3">
    <property type="entry name" value="UDP-GLCNAC:BETAGAL BETA-1,3-N-ACETYLGLUCOSAMINYLTRANSFERASE-LIKE PROTEIN 1"/>
    <property type="match status" value="1"/>
</dbReference>
<dbReference type="RefSeq" id="WP_344729522.1">
    <property type="nucleotide sequence ID" value="NZ_BAABBI010000002.1"/>
</dbReference>
<comment type="caution">
    <text evidence="2">The sequence shown here is derived from an EMBL/GenBank/DDBJ whole genome shotgun (WGS) entry which is preliminary data.</text>
</comment>
<protein>
    <submittedName>
        <fullName evidence="2">Glycosyltransferase family 2 protein</fullName>
    </submittedName>
</protein>
<sequence>MKPFFSVIISLYNKEKHIKETVFSVLNQSFVDFEVIIVNDGSTDNSLEVVKNINDARVHIYNKTNAGVSSARNYGIKKAAADYIAFLDADDIWDDNFLYEISILISNYPKNKVFSTAAKIKSPKALYNADYFCIPNNEVAVLNYFKASLKHPIIHSSSVVINKDITHEIGVFNEGLKTSEDLDYWIRIGLKHPVVFKKTPLITINVTDNSLTKSNRNHYKALDYSKYLKHYDSVDFLEDYINKNIYSSIIKYKLINDKKHSNTLKEILNYKKLSLKQRYIIASPNALLKCGVKLFRILNNKKNYY</sequence>
<accession>A0ABP7H8A4</accession>
<keyword evidence="3" id="KW-1185">Reference proteome</keyword>
<dbReference type="InterPro" id="IPR001173">
    <property type="entry name" value="Glyco_trans_2-like"/>
</dbReference>
<dbReference type="InterPro" id="IPR029044">
    <property type="entry name" value="Nucleotide-diphossugar_trans"/>
</dbReference>
<name>A0ABP7H8A4_9FLAO</name>
<reference evidence="3" key="1">
    <citation type="journal article" date="2019" name="Int. J. Syst. Evol. Microbiol.">
        <title>The Global Catalogue of Microorganisms (GCM) 10K type strain sequencing project: providing services to taxonomists for standard genome sequencing and annotation.</title>
        <authorList>
            <consortium name="The Broad Institute Genomics Platform"/>
            <consortium name="The Broad Institute Genome Sequencing Center for Infectious Disease"/>
            <person name="Wu L."/>
            <person name="Ma J."/>
        </authorList>
    </citation>
    <scope>NUCLEOTIDE SEQUENCE [LARGE SCALE GENOMIC DNA]</scope>
    <source>
        <strain evidence="3">JCM 17525</strain>
    </source>
</reference>
<dbReference type="PANTHER" id="PTHR22916">
    <property type="entry name" value="GLYCOSYLTRANSFERASE"/>
    <property type="match status" value="1"/>
</dbReference>
<evidence type="ECO:0000313" key="3">
    <source>
        <dbReference type="Proteomes" id="UP001501456"/>
    </source>
</evidence>
<dbReference type="Gene3D" id="3.90.550.10">
    <property type="entry name" value="Spore Coat Polysaccharide Biosynthesis Protein SpsA, Chain A"/>
    <property type="match status" value="1"/>
</dbReference>
<feature type="domain" description="Glycosyltransferase 2-like" evidence="1">
    <location>
        <begin position="6"/>
        <end position="132"/>
    </location>
</feature>
<dbReference type="Pfam" id="PF00535">
    <property type="entry name" value="Glycos_transf_2"/>
    <property type="match status" value="1"/>
</dbReference>
<dbReference type="CDD" id="cd00761">
    <property type="entry name" value="Glyco_tranf_GTA_type"/>
    <property type="match status" value="1"/>
</dbReference>
<dbReference type="EMBL" id="BAABBI010000002">
    <property type="protein sequence ID" value="GAA3785520.1"/>
    <property type="molecule type" value="Genomic_DNA"/>
</dbReference>
<evidence type="ECO:0000259" key="1">
    <source>
        <dbReference type="Pfam" id="PF00535"/>
    </source>
</evidence>
<organism evidence="2 3">
    <name type="scientific">Corallibacter vietnamensis</name>
    <dbReference type="NCBI Taxonomy" id="904130"/>
    <lineage>
        <taxon>Bacteria</taxon>
        <taxon>Pseudomonadati</taxon>
        <taxon>Bacteroidota</taxon>
        <taxon>Flavobacteriia</taxon>
        <taxon>Flavobacteriales</taxon>
        <taxon>Flavobacteriaceae</taxon>
        <taxon>Corallibacter</taxon>
    </lineage>
</organism>
<proteinExistence type="predicted"/>